<protein>
    <recommendedName>
        <fullName evidence="1">Surface glycan-binding protein B xyloglucan binding domain-containing protein</fullName>
    </recommendedName>
</protein>
<dbReference type="Proteomes" id="UP000199045">
    <property type="component" value="Unassembled WGS sequence"/>
</dbReference>
<accession>A0A1G8A7W5</accession>
<dbReference type="InterPro" id="IPR013783">
    <property type="entry name" value="Ig-like_fold"/>
</dbReference>
<dbReference type="STRING" id="104663.SAMN04488121_109153"/>
<dbReference type="GO" id="GO:0030247">
    <property type="term" value="F:polysaccharide binding"/>
    <property type="evidence" value="ECO:0007669"/>
    <property type="project" value="InterPro"/>
</dbReference>
<dbReference type="InterPro" id="IPR014756">
    <property type="entry name" value="Ig_E-set"/>
</dbReference>
<dbReference type="EMBL" id="FNBN01000009">
    <property type="protein sequence ID" value="SDH16947.1"/>
    <property type="molecule type" value="Genomic_DNA"/>
</dbReference>
<evidence type="ECO:0000313" key="2">
    <source>
        <dbReference type="EMBL" id="SDH16947.1"/>
    </source>
</evidence>
<name>A0A1G8A7W5_CHIFI</name>
<feature type="domain" description="Surface glycan-binding protein B xyloglucan binding" evidence="1">
    <location>
        <begin position="243"/>
        <end position="417"/>
    </location>
</feature>
<sequence length="419" mass="45434">MTHYISATIRNMKWILFFILPVALSLFVSCSKDESHTGMPIVSSVTLLDSTKQDSAFVRALPGTLILITGQNLGGITRVEFNGQSAYFNQTYNTDTHLIITIPGNAPTEATDPKVPNTIHIVTTHGETSYSFVVDIPPPSIAVISNENALPGDSLIIYGSSLWLIDKIVLPGGREITAFAANEAGTRVGLIMPDLGSDTGRLVIHAKYGTTMSDGPLNDHESGDVISNLTNAGETGENPVFNWGWWGANRTNDATLFPGTRGSYLQNIFGGVGANDGAWWNGNRSGNFSDITNMFTAAIMTQQASNYVLKFEINTKEPWTAGINLIRFGDNYAYRFMPWSGAPDSKFDTEDKWRTVTINLAAFKAAADGKEGTGAGAVTMGDLLKPGGVVTFGYRFITEDAPVDVYNAAYDNFRIIKIR</sequence>
<dbReference type="Gene3D" id="2.60.40.10">
    <property type="entry name" value="Immunoglobulins"/>
    <property type="match status" value="2"/>
</dbReference>
<dbReference type="Pfam" id="PF18329">
    <property type="entry name" value="SGBP_B_XBD"/>
    <property type="match status" value="1"/>
</dbReference>
<proteinExistence type="predicted"/>
<evidence type="ECO:0000313" key="3">
    <source>
        <dbReference type="Proteomes" id="UP000199045"/>
    </source>
</evidence>
<dbReference type="RefSeq" id="WP_089836936.1">
    <property type="nucleotide sequence ID" value="NZ_FNBN01000009.1"/>
</dbReference>
<dbReference type="AlphaFoldDB" id="A0A1G8A7W5"/>
<dbReference type="OrthoDB" id="660167at2"/>
<dbReference type="SUPFAM" id="SSF81296">
    <property type="entry name" value="E set domains"/>
    <property type="match status" value="1"/>
</dbReference>
<organism evidence="2 3">
    <name type="scientific">Chitinophaga filiformis</name>
    <name type="common">Myxococcus filiformis</name>
    <name type="synonym">Flexibacter filiformis</name>
    <dbReference type="NCBI Taxonomy" id="104663"/>
    <lineage>
        <taxon>Bacteria</taxon>
        <taxon>Pseudomonadati</taxon>
        <taxon>Bacteroidota</taxon>
        <taxon>Chitinophagia</taxon>
        <taxon>Chitinophagales</taxon>
        <taxon>Chitinophagaceae</taxon>
        <taxon>Chitinophaga</taxon>
    </lineage>
</organism>
<dbReference type="InterPro" id="IPR040475">
    <property type="entry name" value="SGBP_B_XBD"/>
</dbReference>
<evidence type="ECO:0000259" key="1">
    <source>
        <dbReference type="Pfam" id="PF18329"/>
    </source>
</evidence>
<reference evidence="2 3" key="1">
    <citation type="submission" date="2016-10" db="EMBL/GenBank/DDBJ databases">
        <authorList>
            <person name="de Groot N.N."/>
        </authorList>
    </citation>
    <scope>NUCLEOTIDE SEQUENCE [LARGE SCALE GENOMIC DNA]</scope>
    <source>
        <strain evidence="2 3">DSM 527</strain>
    </source>
</reference>
<gene>
    <name evidence="2" type="ORF">SAMN04488121_109153</name>
</gene>